<accession>A0ABX5AR60</accession>
<sequence>MPLAADPGRIVGILGGMGPAATADFYAKLVRATPARTDQEHLRTLIWSDPTIPDRTGALLHGGVDPTPLLLAGALLLRAGGAAVIAVPCNTAHAFIPRIAGEVGIPFVHMIEETVLGIRARHPHARRIGLLSTTGTQASLLYDEALRRHGFVPLAPTPETQEARVMAGITRVKAGIVDAQTRALIAGAADELVDAGAELVIAGCTELPIALEGAQLRAPVVDPTQALAEAVVRVIQREP</sequence>
<dbReference type="NCBIfam" id="TIGR00035">
    <property type="entry name" value="asp_race"/>
    <property type="match status" value="1"/>
</dbReference>
<evidence type="ECO:0000256" key="1">
    <source>
        <dbReference type="ARBA" id="ARBA00007847"/>
    </source>
</evidence>
<evidence type="ECO:0000313" key="3">
    <source>
        <dbReference type="EMBL" id="PPL14393.1"/>
    </source>
</evidence>
<dbReference type="EMBL" id="MPZN01000096">
    <property type="protein sequence ID" value="PPL14393.1"/>
    <property type="molecule type" value="Genomic_DNA"/>
</dbReference>
<dbReference type="InterPro" id="IPR015942">
    <property type="entry name" value="Asp/Glu/hydantoin_racemase"/>
</dbReference>
<name>A0ABX5AR60_9MICO</name>
<reference evidence="3 4" key="1">
    <citation type="journal article" date="2008" name="Int. J. Syst. Evol. Microbiol.">
        <title>Leifsonia pindariensis sp. nov., isolated from the Pindari glacier of the Indian Himalayas, and emended description of the genus Leifsonia.</title>
        <authorList>
            <person name="Reddy G.S."/>
            <person name="Prabagaran S.R."/>
            <person name="Shivaji S."/>
        </authorList>
    </citation>
    <scope>NUCLEOTIDE SEQUENCE [LARGE SCALE GENOMIC DNA]</scope>
    <source>
        <strain evidence="3 4">PON 10</strain>
    </source>
</reference>
<protein>
    <submittedName>
        <fullName evidence="3">Aspartate racemase</fullName>
    </submittedName>
</protein>
<dbReference type="InterPro" id="IPR001920">
    <property type="entry name" value="Asp/Glu_race"/>
</dbReference>
<dbReference type="SUPFAM" id="SSF53681">
    <property type="entry name" value="Aspartate/glutamate racemase"/>
    <property type="match status" value="2"/>
</dbReference>
<keyword evidence="2" id="KW-0413">Isomerase</keyword>
<organism evidence="3 4">
    <name type="scientific">Microterricola pindariensis</name>
    <dbReference type="NCBI Taxonomy" id="478010"/>
    <lineage>
        <taxon>Bacteria</taxon>
        <taxon>Bacillati</taxon>
        <taxon>Actinomycetota</taxon>
        <taxon>Actinomycetes</taxon>
        <taxon>Micrococcales</taxon>
        <taxon>Microbacteriaceae</taxon>
        <taxon>Microterricola</taxon>
    </lineage>
</organism>
<dbReference type="Pfam" id="PF01177">
    <property type="entry name" value="Asp_Glu_race"/>
    <property type="match status" value="1"/>
</dbReference>
<dbReference type="InterPro" id="IPR004380">
    <property type="entry name" value="Asp_race"/>
</dbReference>
<evidence type="ECO:0000256" key="2">
    <source>
        <dbReference type="ARBA" id="ARBA00023235"/>
    </source>
</evidence>
<dbReference type="Proteomes" id="UP000237755">
    <property type="component" value="Unassembled WGS sequence"/>
</dbReference>
<dbReference type="Gene3D" id="3.40.50.1860">
    <property type="match status" value="2"/>
</dbReference>
<gene>
    <name evidence="3" type="ORF">GY24_16435</name>
</gene>
<dbReference type="PANTHER" id="PTHR21198">
    <property type="entry name" value="GLUTAMATE RACEMASE"/>
    <property type="match status" value="1"/>
</dbReference>
<keyword evidence="4" id="KW-1185">Reference proteome</keyword>
<comment type="similarity">
    <text evidence="1">Belongs to the aspartate/glutamate racemases family.</text>
</comment>
<proteinExistence type="inferred from homology"/>
<dbReference type="PANTHER" id="PTHR21198:SF7">
    <property type="entry name" value="ASPARTATE-GLUTAMATE RACEMASE FAMILY"/>
    <property type="match status" value="1"/>
</dbReference>
<comment type="caution">
    <text evidence="3">The sequence shown here is derived from an EMBL/GenBank/DDBJ whole genome shotgun (WGS) entry which is preliminary data.</text>
</comment>
<evidence type="ECO:0000313" key="4">
    <source>
        <dbReference type="Proteomes" id="UP000237755"/>
    </source>
</evidence>